<protein>
    <recommendedName>
        <fullName evidence="1">BLOC-2 complex member HPS6 N-terminal domain-containing protein</fullName>
    </recommendedName>
</protein>
<accession>A0ABN9H8Y2</accession>
<comment type="caution">
    <text evidence="2">The sequence shown here is derived from an EMBL/GenBank/DDBJ whole genome shotgun (WGS) entry which is preliminary data.</text>
</comment>
<gene>
    <name evidence="2" type="ORF">SPARVUS_LOCUS15346712</name>
</gene>
<dbReference type="InterPro" id="IPR017218">
    <property type="entry name" value="BLOC-2_complex_Hps6_subunit"/>
</dbReference>
<dbReference type="EMBL" id="CATNWA010020023">
    <property type="protein sequence ID" value="CAI9616263.1"/>
    <property type="molecule type" value="Genomic_DNA"/>
</dbReference>
<evidence type="ECO:0000313" key="2">
    <source>
        <dbReference type="EMBL" id="CAI9616263.1"/>
    </source>
</evidence>
<sequence>MSQFGPAELVSDYGDFGRPQALREALQSPPGGPRLSLSPDGRYLLVWLGPERRLLSFLHLPAASPSPPHPGDYLEHSWPAQSPPLVGLLFLQSPGQAWSMALVWENGRAEVWSPPRGTSDKSWTLLGSAELCQGPRARVASVCCCQGDELLWCEERTTSNLLTYCLCRRSLRVVGRRVSLGAMTIVLHHSPPYQVMAAAGRVFMVPRGAGPHPVLVYAPVEASITLSSLAAGVLHSKAMSEADTDYKKA</sequence>
<feature type="non-terminal residue" evidence="2">
    <location>
        <position position="249"/>
    </location>
</feature>
<dbReference type="Pfam" id="PF15702">
    <property type="entry name" value="HPS6"/>
    <property type="match status" value="1"/>
</dbReference>
<keyword evidence="3" id="KW-1185">Reference proteome</keyword>
<dbReference type="PANTHER" id="PTHR14696">
    <property type="entry name" value="HERMANSKY-PUDLAK SYNDROME 6 PROTEIN"/>
    <property type="match status" value="1"/>
</dbReference>
<name>A0ABN9H8Y2_9NEOB</name>
<dbReference type="PANTHER" id="PTHR14696:SF2">
    <property type="entry name" value="BLOC-2 COMPLEX MEMBER HPS6"/>
    <property type="match status" value="1"/>
</dbReference>
<feature type="domain" description="BLOC-2 complex member HPS6 N-terminal" evidence="1">
    <location>
        <begin position="3"/>
        <end position="248"/>
    </location>
</feature>
<evidence type="ECO:0000259" key="1">
    <source>
        <dbReference type="Pfam" id="PF15702"/>
    </source>
</evidence>
<dbReference type="Proteomes" id="UP001162483">
    <property type="component" value="Unassembled WGS sequence"/>
</dbReference>
<proteinExistence type="predicted"/>
<organism evidence="2 3">
    <name type="scientific">Staurois parvus</name>
    <dbReference type="NCBI Taxonomy" id="386267"/>
    <lineage>
        <taxon>Eukaryota</taxon>
        <taxon>Metazoa</taxon>
        <taxon>Chordata</taxon>
        <taxon>Craniata</taxon>
        <taxon>Vertebrata</taxon>
        <taxon>Euteleostomi</taxon>
        <taxon>Amphibia</taxon>
        <taxon>Batrachia</taxon>
        <taxon>Anura</taxon>
        <taxon>Neobatrachia</taxon>
        <taxon>Ranoidea</taxon>
        <taxon>Ranidae</taxon>
        <taxon>Staurois</taxon>
    </lineage>
</organism>
<dbReference type="InterPro" id="IPR046823">
    <property type="entry name" value="HPS6_N"/>
</dbReference>
<evidence type="ECO:0000313" key="3">
    <source>
        <dbReference type="Proteomes" id="UP001162483"/>
    </source>
</evidence>
<reference evidence="2" key="1">
    <citation type="submission" date="2023-05" db="EMBL/GenBank/DDBJ databases">
        <authorList>
            <person name="Stuckert A."/>
        </authorList>
    </citation>
    <scope>NUCLEOTIDE SEQUENCE</scope>
</reference>